<dbReference type="OMA" id="DAEMSWL"/>
<feature type="domain" description="EF-hand" evidence="3">
    <location>
        <begin position="1"/>
        <end position="32"/>
    </location>
</feature>
<proteinExistence type="predicted"/>
<dbReference type="GO" id="GO:0005509">
    <property type="term" value="F:calcium ion binding"/>
    <property type="evidence" value="ECO:0007669"/>
    <property type="project" value="InterPro"/>
</dbReference>
<dbReference type="Proteomes" id="UP000001554">
    <property type="component" value="Chromosome 12"/>
</dbReference>
<dbReference type="InterPro" id="IPR011992">
    <property type="entry name" value="EF-hand-dom_pair"/>
</dbReference>
<reference evidence="5" key="2">
    <citation type="submission" date="2025-08" db="UniProtKB">
        <authorList>
            <consortium name="RefSeq"/>
        </authorList>
    </citation>
    <scope>IDENTIFICATION</scope>
    <source>
        <strain evidence="5">S238N-H82</strain>
        <tissue evidence="5">Testes</tissue>
    </source>
</reference>
<dbReference type="SUPFAM" id="SSF47473">
    <property type="entry name" value="EF-hand"/>
    <property type="match status" value="1"/>
</dbReference>
<keyword evidence="1" id="KW-0677">Repeat</keyword>
<dbReference type="FunFam" id="1.10.238.10:FF:000001">
    <property type="entry name" value="Calmodulin 1"/>
    <property type="match status" value="1"/>
</dbReference>
<dbReference type="SMART" id="SM00054">
    <property type="entry name" value="EFh"/>
    <property type="match status" value="4"/>
</dbReference>
<dbReference type="Gene3D" id="1.10.238.10">
    <property type="entry name" value="EF-hand"/>
    <property type="match status" value="2"/>
</dbReference>
<evidence type="ECO:0000313" key="4">
    <source>
        <dbReference type="Proteomes" id="UP000001554"/>
    </source>
</evidence>
<accession>A0A9J7N4S7</accession>
<feature type="domain" description="EF-hand" evidence="3">
    <location>
        <begin position="72"/>
        <end position="107"/>
    </location>
</feature>
<sequence length="141" mass="15289">MAEAVFKKFDASGDGKMDAKELQAALKEMDVAPSKDLLKAIMAQYDKAPKNGLLELNEFKNLVADLQTIQNASVEEVLDTFTTFDKDKSGFIEPDELKEVMTSLGMGSDENTIQAMIAIADKDGDGRVSVAEFANIIGHGK</sequence>
<evidence type="ECO:0000313" key="5">
    <source>
        <dbReference type="RefSeq" id="XP_035693227.1"/>
    </source>
</evidence>
<feature type="domain" description="EF-hand" evidence="3">
    <location>
        <begin position="108"/>
        <end position="141"/>
    </location>
</feature>
<reference evidence="4" key="1">
    <citation type="journal article" date="2020" name="Nat. Ecol. Evol.">
        <title>Deeply conserved synteny resolves early events in vertebrate evolution.</title>
        <authorList>
            <person name="Simakov O."/>
            <person name="Marletaz F."/>
            <person name="Yue J.X."/>
            <person name="O'Connell B."/>
            <person name="Jenkins J."/>
            <person name="Brandt A."/>
            <person name="Calef R."/>
            <person name="Tung C.H."/>
            <person name="Huang T.K."/>
            <person name="Schmutz J."/>
            <person name="Satoh N."/>
            <person name="Yu J.K."/>
            <person name="Putnam N.H."/>
            <person name="Green R.E."/>
            <person name="Rokhsar D.S."/>
        </authorList>
    </citation>
    <scope>NUCLEOTIDE SEQUENCE [LARGE SCALE GENOMIC DNA]</scope>
    <source>
        <strain evidence="4">S238N-H82</strain>
    </source>
</reference>
<protein>
    <submittedName>
        <fullName evidence="5">Calmodulin-like</fullName>
    </submittedName>
</protein>
<dbReference type="PROSITE" id="PS50222">
    <property type="entry name" value="EF_HAND_2"/>
    <property type="match status" value="3"/>
</dbReference>
<keyword evidence="4" id="KW-1185">Reference proteome</keyword>
<dbReference type="KEGG" id="bfo:118427502"/>
<organism evidence="4 5">
    <name type="scientific">Branchiostoma floridae</name>
    <name type="common">Florida lancelet</name>
    <name type="synonym">Amphioxus</name>
    <dbReference type="NCBI Taxonomy" id="7739"/>
    <lineage>
        <taxon>Eukaryota</taxon>
        <taxon>Metazoa</taxon>
        <taxon>Chordata</taxon>
        <taxon>Cephalochordata</taxon>
        <taxon>Leptocardii</taxon>
        <taxon>Amphioxiformes</taxon>
        <taxon>Branchiostomatidae</taxon>
        <taxon>Branchiostoma</taxon>
    </lineage>
</organism>
<dbReference type="PANTHER" id="PTHR23050">
    <property type="entry name" value="CALCIUM BINDING PROTEIN"/>
    <property type="match status" value="1"/>
</dbReference>
<keyword evidence="2" id="KW-0106">Calcium</keyword>
<dbReference type="RefSeq" id="XP_035693227.1">
    <property type="nucleotide sequence ID" value="XM_035837334.1"/>
</dbReference>
<dbReference type="AlphaFoldDB" id="A0A9J7N4S7"/>
<evidence type="ECO:0000256" key="2">
    <source>
        <dbReference type="ARBA" id="ARBA00022837"/>
    </source>
</evidence>
<dbReference type="InterPro" id="IPR050145">
    <property type="entry name" value="Centrin_CML-like"/>
</dbReference>
<dbReference type="GeneID" id="118427502"/>
<dbReference type="InterPro" id="IPR018247">
    <property type="entry name" value="EF_Hand_1_Ca_BS"/>
</dbReference>
<dbReference type="OrthoDB" id="26525at2759"/>
<evidence type="ECO:0000256" key="1">
    <source>
        <dbReference type="ARBA" id="ARBA00022737"/>
    </source>
</evidence>
<dbReference type="InterPro" id="IPR002048">
    <property type="entry name" value="EF_hand_dom"/>
</dbReference>
<name>A0A9J7N4S7_BRAFL</name>
<gene>
    <name evidence="5" type="primary">LOC118427502</name>
</gene>
<evidence type="ECO:0000259" key="3">
    <source>
        <dbReference type="PROSITE" id="PS50222"/>
    </source>
</evidence>
<dbReference type="PROSITE" id="PS00018">
    <property type="entry name" value="EF_HAND_1"/>
    <property type="match status" value="3"/>
</dbReference>
<dbReference type="Pfam" id="PF13499">
    <property type="entry name" value="EF-hand_7"/>
    <property type="match status" value="2"/>
</dbReference>